<evidence type="ECO:0000313" key="1">
    <source>
        <dbReference type="EMBL" id="DAE08734.1"/>
    </source>
</evidence>
<sequence>MTPREAMLKALELAMTEKELMYALNVARQIFETFGKSEKLDELMQRILKDAETQHNGFILMSAACLYSEMAASEVTSA</sequence>
<organism evidence="1">
    <name type="scientific">Siphoviridae sp. ct3lF2</name>
    <dbReference type="NCBI Taxonomy" id="2825324"/>
    <lineage>
        <taxon>Viruses</taxon>
        <taxon>Duplodnaviria</taxon>
        <taxon>Heunggongvirae</taxon>
        <taxon>Uroviricota</taxon>
        <taxon>Caudoviricetes</taxon>
    </lineage>
</organism>
<protein>
    <submittedName>
        <fullName evidence="1">Uncharacterized protein</fullName>
    </submittedName>
</protein>
<proteinExistence type="predicted"/>
<reference evidence="1" key="1">
    <citation type="journal article" date="2021" name="Proc. Natl. Acad. Sci. U.S.A.">
        <title>A Catalog of Tens of Thousands of Viruses from Human Metagenomes Reveals Hidden Associations with Chronic Diseases.</title>
        <authorList>
            <person name="Tisza M.J."/>
            <person name="Buck C.B."/>
        </authorList>
    </citation>
    <scope>NUCLEOTIDE SEQUENCE</scope>
    <source>
        <strain evidence="1">Ct3lF2</strain>
    </source>
</reference>
<dbReference type="EMBL" id="BK015473">
    <property type="protein sequence ID" value="DAE08734.1"/>
    <property type="molecule type" value="Genomic_DNA"/>
</dbReference>
<accession>A0A8S5PNQ8</accession>
<name>A0A8S5PNQ8_9CAUD</name>